<dbReference type="PANTHER" id="PTHR30173">
    <property type="entry name" value="SIGMA 19 FACTOR"/>
    <property type="match status" value="1"/>
</dbReference>
<comment type="caution">
    <text evidence="8">The sequence shown here is derived from an EMBL/GenBank/DDBJ whole genome shotgun (WGS) entry which is preliminary data.</text>
</comment>
<dbReference type="InterPro" id="IPR052704">
    <property type="entry name" value="ECF_Sigma-70_Domain"/>
</dbReference>
<dbReference type="Gene3D" id="3.10.450.50">
    <property type="match status" value="1"/>
</dbReference>
<dbReference type="InterPro" id="IPR036388">
    <property type="entry name" value="WH-like_DNA-bd_sf"/>
</dbReference>
<keyword evidence="9" id="KW-1185">Reference proteome</keyword>
<evidence type="ECO:0000259" key="7">
    <source>
        <dbReference type="Pfam" id="PF08281"/>
    </source>
</evidence>
<dbReference type="SUPFAM" id="SSF88946">
    <property type="entry name" value="Sigma2 domain of RNA polymerase sigma factors"/>
    <property type="match status" value="1"/>
</dbReference>
<dbReference type="InterPro" id="IPR013249">
    <property type="entry name" value="RNA_pol_sigma70_r4_t2"/>
</dbReference>
<dbReference type="Gene3D" id="1.10.1740.10">
    <property type="match status" value="1"/>
</dbReference>
<evidence type="ECO:0000313" key="9">
    <source>
        <dbReference type="Proteomes" id="UP001500393"/>
    </source>
</evidence>
<dbReference type="InterPro" id="IPR032710">
    <property type="entry name" value="NTF2-like_dom_sf"/>
</dbReference>
<protein>
    <submittedName>
        <fullName evidence="8">Sigma-70 family RNA polymerase sigma factor</fullName>
    </submittedName>
</protein>
<comment type="subunit">
    <text evidence="2">Interacts transiently with the RNA polymerase catalytic core formed by RpoA, RpoB, RpoC and RpoZ (2 alpha, 1 beta, 1 beta' and 1 omega subunit) to form the RNA polymerase holoenzyme that can initiate transcription.</text>
</comment>
<dbReference type="NCBIfam" id="TIGR02937">
    <property type="entry name" value="sigma70-ECF"/>
    <property type="match status" value="1"/>
</dbReference>
<dbReference type="InterPro" id="IPR014284">
    <property type="entry name" value="RNA_pol_sigma-70_dom"/>
</dbReference>
<evidence type="ECO:0000256" key="3">
    <source>
        <dbReference type="ARBA" id="ARBA00023015"/>
    </source>
</evidence>
<gene>
    <name evidence="8" type="ORF">GCM10009789_26690</name>
</gene>
<dbReference type="InterPro" id="IPR013325">
    <property type="entry name" value="RNA_pol_sigma_r2"/>
</dbReference>
<dbReference type="SUPFAM" id="SSF54427">
    <property type="entry name" value="NTF2-like"/>
    <property type="match status" value="1"/>
</dbReference>
<keyword evidence="4" id="KW-0731">Sigma factor</keyword>
<dbReference type="Proteomes" id="UP001500393">
    <property type="component" value="Unassembled WGS sequence"/>
</dbReference>
<dbReference type="EMBL" id="BAAAOS010000018">
    <property type="protein sequence ID" value="GAA1571794.1"/>
    <property type="molecule type" value="Genomic_DNA"/>
</dbReference>
<evidence type="ECO:0000259" key="6">
    <source>
        <dbReference type="Pfam" id="PF04542"/>
    </source>
</evidence>
<dbReference type="InterPro" id="IPR013324">
    <property type="entry name" value="RNA_pol_sigma_r3/r4-like"/>
</dbReference>
<dbReference type="SUPFAM" id="SSF88659">
    <property type="entry name" value="Sigma3 and sigma4 domains of RNA polymerase sigma factors"/>
    <property type="match status" value="1"/>
</dbReference>
<dbReference type="Pfam" id="PF08281">
    <property type="entry name" value="Sigma70_r4_2"/>
    <property type="match status" value="1"/>
</dbReference>
<name>A0ABP4P544_9ACTN</name>
<evidence type="ECO:0000256" key="1">
    <source>
        <dbReference type="ARBA" id="ARBA00010641"/>
    </source>
</evidence>
<evidence type="ECO:0000256" key="4">
    <source>
        <dbReference type="ARBA" id="ARBA00023082"/>
    </source>
</evidence>
<dbReference type="Pfam" id="PF04542">
    <property type="entry name" value="Sigma70_r2"/>
    <property type="match status" value="1"/>
</dbReference>
<feature type="domain" description="RNA polymerase sigma-70 region 2" evidence="6">
    <location>
        <begin position="14"/>
        <end position="77"/>
    </location>
</feature>
<proteinExistence type="inferred from homology"/>
<organism evidence="8 9">
    <name type="scientific">Kribbella sancticallisti</name>
    <dbReference type="NCBI Taxonomy" id="460087"/>
    <lineage>
        <taxon>Bacteria</taxon>
        <taxon>Bacillati</taxon>
        <taxon>Actinomycetota</taxon>
        <taxon>Actinomycetes</taxon>
        <taxon>Propionibacteriales</taxon>
        <taxon>Kribbellaceae</taxon>
        <taxon>Kribbella</taxon>
    </lineage>
</organism>
<evidence type="ECO:0000256" key="5">
    <source>
        <dbReference type="ARBA" id="ARBA00023163"/>
    </source>
</evidence>
<dbReference type="Gene3D" id="1.10.10.10">
    <property type="entry name" value="Winged helix-like DNA-binding domain superfamily/Winged helix DNA-binding domain"/>
    <property type="match status" value="1"/>
</dbReference>
<evidence type="ECO:0000313" key="8">
    <source>
        <dbReference type="EMBL" id="GAA1571794.1"/>
    </source>
</evidence>
<comment type="similarity">
    <text evidence="1">Belongs to the sigma-70 factor family. ECF subfamily.</text>
</comment>
<reference evidence="9" key="1">
    <citation type="journal article" date="2019" name="Int. J. Syst. Evol. Microbiol.">
        <title>The Global Catalogue of Microorganisms (GCM) 10K type strain sequencing project: providing services to taxonomists for standard genome sequencing and annotation.</title>
        <authorList>
            <consortium name="The Broad Institute Genomics Platform"/>
            <consortium name="The Broad Institute Genome Sequencing Center for Infectious Disease"/>
            <person name="Wu L."/>
            <person name="Ma J."/>
        </authorList>
    </citation>
    <scope>NUCLEOTIDE SEQUENCE [LARGE SCALE GENOMIC DNA]</scope>
    <source>
        <strain evidence="9">JCM 14969</strain>
    </source>
</reference>
<dbReference type="InterPro" id="IPR007627">
    <property type="entry name" value="RNA_pol_sigma70_r2"/>
</dbReference>
<accession>A0ABP4P544</accession>
<evidence type="ECO:0000256" key="2">
    <source>
        <dbReference type="ARBA" id="ARBA00011344"/>
    </source>
</evidence>
<keyword evidence="5" id="KW-0804">Transcription</keyword>
<feature type="domain" description="RNA polymerase sigma factor 70 region 4 type 2" evidence="7">
    <location>
        <begin position="112"/>
        <end position="162"/>
    </location>
</feature>
<sequence length="293" mass="31876">MGGMREDDWLAERFEENREHLRAVAYRMLGSQQEAEDAVQEAWIRLSRSEAGAIDNLGGWLTTVVGRICLDMLRVRRARPEQVVEEHSPVLADHEVPDPELEAVQADSVGMALLVVLETLTPAERLAFVLHDMFAVPFDEIAPIVGRSPAATRQLASRARRRVQGPPQIPEADANRQREIVEAFLAASRSGNFAALLEMLDPSVVLRSDETAAGRGAAPMVRGAAAVAETFSGRAKAARLAVVDGLTGAVWIHDGELKVVLSFTLTDGLITSIDLLADPDYLAQVELTAIENQ</sequence>
<dbReference type="PANTHER" id="PTHR30173:SF43">
    <property type="entry name" value="ECF RNA POLYMERASE SIGMA FACTOR SIGI-RELATED"/>
    <property type="match status" value="1"/>
</dbReference>
<keyword evidence="3" id="KW-0805">Transcription regulation</keyword>